<reference evidence="1" key="1">
    <citation type="submission" date="2019-04" db="EMBL/GenBank/DDBJ databases">
        <title>Genome assembly of Zosterops borbonicus 15179.</title>
        <authorList>
            <person name="Leroy T."/>
            <person name="Anselmetti Y."/>
            <person name="Tilak M.-K."/>
            <person name="Nabholz B."/>
        </authorList>
    </citation>
    <scope>NUCLEOTIDE SEQUENCE</scope>
    <source>
        <strain evidence="1">HGM_15179</strain>
        <tissue evidence="1">Muscle</tissue>
    </source>
</reference>
<protein>
    <recommendedName>
        <fullName evidence="3">Reverse transcriptase domain-containing protein</fullName>
    </recommendedName>
</protein>
<evidence type="ECO:0008006" key="3">
    <source>
        <dbReference type="Google" id="ProtNLM"/>
    </source>
</evidence>
<dbReference type="EMBL" id="SWJQ01000249">
    <property type="protein sequence ID" value="TRZ17853.1"/>
    <property type="molecule type" value="Genomic_DNA"/>
</dbReference>
<name>A0A8K1LLD1_9PASS</name>
<sequence>MCGSKGIKDKISFYDKVTHLADEGNVIDVTFLDLSKGFGTASSRILLDKVSSHSWINTSCDGTKGDSDWGDTSLALVTGGVPQGSILCPVLFNTLINDPKGRSGILPMTLK</sequence>
<dbReference type="OrthoDB" id="416454at2759"/>
<organism evidence="1 2">
    <name type="scientific">Zosterops borbonicus</name>
    <dbReference type="NCBI Taxonomy" id="364589"/>
    <lineage>
        <taxon>Eukaryota</taxon>
        <taxon>Metazoa</taxon>
        <taxon>Chordata</taxon>
        <taxon>Craniata</taxon>
        <taxon>Vertebrata</taxon>
        <taxon>Euteleostomi</taxon>
        <taxon>Archelosauria</taxon>
        <taxon>Archosauria</taxon>
        <taxon>Dinosauria</taxon>
        <taxon>Saurischia</taxon>
        <taxon>Theropoda</taxon>
        <taxon>Coelurosauria</taxon>
        <taxon>Aves</taxon>
        <taxon>Neognathae</taxon>
        <taxon>Neoaves</taxon>
        <taxon>Telluraves</taxon>
        <taxon>Australaves</taxon>
        <taxon>Passeriformes</taxon>
        <taxon>Sylvioidea</taxon>
        <taxon>Zosteropidae</taxon>
        <taxon>Zosterops</taxon>
    </lineage>
</organism>
<dbReference type="Proteomes" id="UP000796761">
    <property type="component" value="Unassembled WGS sequence"/>
</dbReference>
<gene>
    <name evidence="1" type="ORF">HGM15179_009261</name>
</gene>
<comment type="caution">
    <text evidence="1">The sequence shown here is derived from an EMBL/GenBank/DDBJ whole genome shotgun (WGS) entry which is preliminary data.</text>
</comment>
<dbReference type="AlphaFoldDB" id="A0A8K1LLD1"/>
<evidence type="ECO:0000313" key="2">
    <source>
        <dbReference type="Proteomes" id="UP000796761"/>
    </source>
</evidence>
<accession>A0A8K1LLD1</accession>
<evidence type="ECO:0000313" key="1">
    <source>
        <dbReference type="EMBL" id="TRZ17853.1"/>
    </source>
</evidence>
<keyword evidence="2" id="KW-1185">Reference proteome</keyword>
<proteinExistence type="predicted"/>